<gene>
    <name evidence="5" type="ORF">BCR42DRAFT_422745</name>
</gene>
<feature type="region of interest" description="Disordered" evidence="3">
    <location>
        <begin position="1"/>
        <end position="25"/>
    </location>
</feature>
<dbReference type="OrthoDB" id="2288358at2759"/>
<dbReference type="GO" id="GO:0003677">
    <property type="term" value="F:DNA binding"/>
    <property type="evidence" value="ECO:0007669"/>
    <property type="project" value="UniProtKB-KW"/>
</dbReference>
<keyword evidence="6" id="KW-1185">Reference proteome</keyword>
<dbReference type="GO" id="GO:0051321">
    <property type="term" value="P:meiotic cell cycle"/>
    <property type="evidence" value="ECO:0007669"/>
    <property type="project" value="TreeGrafter"/>
</dbReference>
<feature type="compositionally biased region" description="Polar residues" evidence="3">
    <location>
        <begin position="546"/>
        <end position="568"/>
    </location>
</feature>
<dbReference type="InterPro" id="IPR024061">
    <property type="entry name" value="NDT80_DNA-bd_dom"/>
</dbReference>
<keyword evidence="1 2" id="KW-0238">DNA-binding</keyword>
<dbReference type="Gene3D" id="2.60.40.1390">
    <property type="entry name" value="NDT80 DNA-binding domain"/>
    <property type="match status" value="2"/>
</dbReference>
<dbReference type="InterPro" id="IPR008967">
    <property type="entry name" value="p53-like_TF_DNA-bd_sf"/>
</dbReference>
<sequence>MNKVQRELATNHQRAHSMPAGSFYNSGQLHQQKEDDFPVISSNKRRHPSNMTDSLFFGMTQIHLPIYQQNQSSLCQVELRCKVDRGFFLCDQHWTCYRRNYFQLTTAFTTHCDENQVFYIQNGQNPSGESTSGSDRSNNSLIPIEAFYIQLSAATSDVNQRVELIQLTAKRDKGPQQIPSMLPIQPGDGLLLQYPHDNSQRTVTYERLQFKSATANNGKKRATQQYFYLTTQLIAQDANHCQHVIASSQSSPLVVRGRSPGHYADTDQRLQHHTSQLTKPATKTKRKRNNSGGEKYNKGSHGSHQTTAEKEIHAPVPPSPSSLSPIPMSIAPNADSTSVSMPNSNSAPSFIQHETPHSHQYPCNSSVSTNSTSPALSSTPPPLPLQTAPTKEFLPSVSSSSISPLSTHPSSAIMTPTIPSDASTSSMFYMNGPPPAFNPHGRSFSANDSVWRLQQRQHYHYPPTQQQQHQHQQQQQQQQHQQVNDAWSGMHMMTPSWMERQRTESAATFGSYMTADESVISPRSSYARAEFSSPPSTTNTTRRLDTQSMTQTSLSSVGLPQPSISNKSSRIDDKHTDINNNDPAETTYILYPNTPWDTRQQDHLTDYNQGENKQ</sequence>
<feature type="compositionally biased region" description="Low complexity" evidence="3">
    <location>
        <begin position="321"/>
        <end position="332"/>
    </location>
</feature>
<feature type="compositionally biased region" description="Low complexity" evidence="3">
    <location>
        <begin position="362"/>
        <end position="378"/>
    </location>
</feature>
<reference evidence="5 6" key="1">
    <citation type="submission" date="2016-07" db="EMBL/GenBank/DDBJ databases">
        <title>Pervasive Adenine N6-methylation of Active Genes in Fungi.</title>
        <authorList>
            <consortium name="DOE Joint Genome Institute"/>
            <person name="Mondo S.J."/>
            <person name="Dannebaum R.O."/>
            <person name="Kuo R.C."/>
            <person name="Labutti K."/>
            <person name="Haridas S."/>
            <person name="Kuo A."/>
            <person name="Salamov A."/>
            <person name="Ahrendt S.R."/>
            <person name="Lipzen A."/>
            <person name="Sullivan W."/>
            <person name="Andreopoulos W.B."/>
            <person name="Clum A."/>
            <person name="Lindquist E."/>
            <person name="Daum C."/>
            <person name="Ramamoorthy G.K."/>
            <person name="Gryganskyi A."/>
            <person name="Culley D."/>
            <person name="Magnuson J.K."/>
            <person name="James T.Y."/>
            <person name="O'Malley M.A."/>
            <person name="Stajich J.E."/>
            <person name="Spatafora J.W."/>
            <person name="Visel A."/>
            <person name="Grigoriev I.V."/>
        </authorList>
    </citation>
    <scope>NUCLEOTIDE SEQUENCE [LARGE SCALE GENOMIC DNA]</scope>
    <source>
        <strain evidence="5 6">NRRL 1336</strain>
    </source>
</reference>
<dbReference type="EMBL" id="MCGE01000025">
    <property type="protein sequence ID" value="ORZ10105.1"/>
    <property type="molecule type" value="Genomic_DNA"/>
</dbReference>
<feature type="compositionally biased region" description="Low complexity" evidence="3">
    <location>
        <begin position="532"/>
        <end position="541"/>
    </location>
</feature>
<proteinExistence type="predicted"/>
<name>A0A1X2I5W3_9FUNG</name>
<dbReference type="InterPro" id="IPR037141">
    <property type="entry name" value="NDT80_DNA-bd_dom_sf"/>
</dbReference>
<dbReference type="PANTHER" id="PTHR35144">
    <property type="entry name" value="MEIOSIS-SPECIFIC TRANSCRIPTION FACTOR NDT80"/>
    <property type="match status" value="1"/>
</dbReference>
<feature type="DNA-binding region" description="NDT80" evidence="2">
    <location>
        <begin position="15"/>
        <end position="267"/>
    </location>
</feature>
<dbReference type="GO" id="GO:0003700">
    <property type="term" value="F:DNA-binding transcription factor activity"/>
    <property type="evidence" value="ECO:0007669"/>
    <property type="project" value="UniProtKB-UniRule"/>
</dbReference>
<dbReference type="Pfam" id="PF05224">
    <property type="entry name" value="NDT80_PhoG"/>
    <property type="match status" value="1"/>
</dbReference>
<dbReference type="PROSITE" id="PS51517">
    <property type="entry name" value="NDT80"/>
    <property type="match status" value="1"/>
</dbReference>
<evidence type="ECO:0000256" key="3">
    <source>
        <dbReference type="SAM" id="MobiDB-lite"/>
    </source>
</evidence>
<dbReference type="SUPFAM" id="SSF49417">
    <property type="entry name" value="p53-like transcription factors"/>
    <property type="match status" value="1"/>
</dbReference>
<dbReference type="AlphaFoldDB" id="A0A1X2I5W3"/>
<feature type="region of interest" description="Disordered" evidence="3">
    <location>
        <begin position="520"/>
        <end position="614"/>
    </location>
</feature>
<feature type="domain" description="NDT80" evidence="4">
    <location>
        <begin position="15"/>
        <end position="267"/>
    </location>
</feature>
<feature type="compositionally biased region" description="Polar residues" evidence="3">
    <location>
        <begin position="334"/>
        <end position="349"/>
    </location>
</feature>
<evidence type="ECO:0000313" key="6">
    <source>
        <dbReference type="Proteomes" id="UP000193560"/>
    </source>
</evidence>
<evidence type="ECO:0000313" key="5">
    <source>
        <dbReference type="EMBL" id="ORZ10105.1"/>
    </source>
</evidence>
<dbReference type="GO" id="GO:0000228">
    <property type="term" value="C:nuclear chromosome"/>
    <property type="evidence" value="ECO:0007669"/>
    <property type="project" value="TreeGrafter"/>
</dbReference>
<dbReference type="PANTHER" id="PTHR35144:SF2">
    <property type="entry name" value="MEIOSIS-SPECIFIC TRANSCRIPTION FACTOR NDT80"/>
    <property type="match status" value="1"/>
</dbReference>
<feature type="region of interest" description="Disordered" evidence="3">
    <location>
        <begin position="462"/>
        <end position="484"/>
    </location>
</feature>
<protein>
    <recommendedName>
        <fullName evidence="4">NDT80 domain-containing protein</fullName>
    </recommendedName>
</protein>
<dbReference type="Proteomes" id="UP000193560">
    <property type="component" value="Unassembled WGS sequence"/>
</dbReference>
<dbReference type="InterPro" id="IPR052605">
    <property type="entry name" value="Fungal_trans_regulator"/>
</dbReference>
<comment type="caution">
    <text evidence="5">The sequence shown here is derived from an EMBL/GenBank/DDBJ whole genome shotgun (WGS) entry which is preliminary data.</text>
</comment>
<evidence type="ECO:0000256" key="1">
    <source>
        <dbReference type="ARBA" id="ARBA00023125"/>
    </source>
</evidence>
<feature type="compositionally biased region" description="Low complexity" evidence="3">
    <location>
        <begin position="462"/>
        <end position="482"/>
    </location>
</feature>
<evidence type="ECO:0000256" key="2">
    <source>
        <dbReference type="PROSITE-ProRule" id="PRU00850"/>
    </source>
</evidence>
<accession>A0A1X2I5W3</accession>
<feature type="region of interest" description="Disordered" evidence="3">
    <location>
        <begin position="251"/>
        <end position="385"/>
    </location>
</feature>
<organism evidence="5 6">
    <name type="scientific">Absidia repens</name>
    <dbReference type="NCBI Taxonomy" id="90262"/>
    <lineage>
        <taxon>Eukaryota</taxon>
        <taxon>Fungi</taxon>
        <taxon>Fungi incertae sedis</taxon>
        <taxon>Mucoromycota</taxon>
        <taxon>Mucoromycotina</taxon>
        <taxon>Mucoromycetes</taxon>
        <taxon>Mucorales</taxon>
        <taxon>Cunninghamellaceae</taxon>
        <taxon>Absidia</taxon>
    </lineage>
</organism>
<evidence type="ECO:0000259" key="4">
    <source>
        <dbReference type="PROSITE" id="PS51517"/>
    </source>
</evidence>
<dbReference type="GO" id="GO:0045944">
    <property type="term" value="P:positive regulation of transcription by RNA polymerase II"/>
    <property type="evidence" value="ECO:0007669"/>
    <property type="project" value="TreeGrafter"/>
</dbReference>
<dbReference type="STRING" id="90262.A0A1X2I5W3"/>